<sequence>MANFFIRRPIVAMVIAILMVIIGVVSMLRLPTAQFPDIAPPEVQVKATYPGADAETVEQAVATPIEQQMSGVDNMNYMFSTNANNGATTLTVNFDIKTDPSTDQILSQMRTNQANSQLPADVVNFGVTVQKSTMAPLMLITLYSPKGTYDNIFLANYSYINLNDQLTRVPGIASVTVFGAGQYAMRVWVKPDTLAKLSVTVPEIIKVIQAQNTVNPAGQIGGEPVPQGQDFTYNVRAKGRLPSAEEFEQIVVRANPDGSILRLKDVARIELGAQNYNIIGRYSGKPAAVVAVYQLPGSNAVKAAAGVRALMEEAKTRFPQDLDYDIALDTTVAVTEGLKEIQHTLAEAIVLVILVVYIFLQGWRTTLIPLLAVPVSLVGTFVVFPLLGFSINTLSLFGLVLAIGIVVDDAIVVVEAVEHHIEHGLSPKDAAYKAMEEVSGPVVAIALILAAVFVPTAFIPGITGRLYQQFAITIAISVIFSAFNALSLSPALAALLLKPKKEARGPLGAFFRWFNKWFGRATDGYVSICGGMIRKAALSMILLAGLTVLAGWFGKNLPKSFLPDEDQGYVFAGLQLPNAASLQRNSDAAKKIEEMILKTPGVHSVTTVAGYSMLSGVQATYSTFFWITLKEWSERKTPEESYEGIKKHLNKELASVTEGVAFSFPPPAIPGVGASGGFTFLLEDRAGKDVAFLSQNLQKFMAAARKRPEIAGISTTALLSVPQVYVDVDRPRVIAQGVQLNDVYRTMQTFMGGTLVNYFNRFGRQWQVYVQAEGDYRTKAENVGQFYVNNNDGQSVPLSAVTSIKRTSGPEFTMRYNLYRCVQINGNAAPGYSSEQAIQALEETFKESMPSEMGFDYMGMSYQEKKAAEGVPASAIFGMSLLFVFLILAAQYESWSLPFSVLLGTPIAVAGAFAFLYFRGMENNIYVQIGLVMLIGLAAKNAILIVEFAKMEYDKGKSAEEAALIAAKLRLRPILMTAFAFILGCVPLWAASGAGAISRRVLGTAVIGGMMAASLLAIFLIPVSFDVVERLSHMGGSKHPPSNEGAETTVAGGGH</sequence>
<dbReference type="Gene3D" id="3.30.70.1430">
    <property type="entry name" value="Multidrug efflux transporter AcrB pore domain"/>
    <property type="match status" value="2"/>
</dbReference>
<dbReference type="InterPro" id="IPR000731">
    <property type="entry name" value="SSD"/>
</dbReference>
<dbReference type="Gene3D" id="3.30.2090.10">
    <property type="entry name" value="Multidrug efflux transporter AcrB TolC docking domain, DN and DC subdomains"/>
    <property type="match status" value="2"/>
</dbReference>
<feature type="domain" description="SSD" evidence="11">
    <location>
        <begin position="370"/>
        <end position="495"/>
    </location>
</feature>
<feature type="transmembrane region" description="Helical" evidence="10">
    <location>
        <begin position="608"/>
        <end position="629"/>
    </location>
</feature>
<feature type="transmembrane region" description="Helical" evidence="10">
    <location>
        <begin position="470"/>
        <end position="497"/>
    </location>
</feature>
<feature type="transmembrane region" description="Helical" evidence="10">
    <location>
        <begin position="12"/>
        <end position="30"/>
    </location>
</feature>
<gene>
    <name evidence="12" type="ordered locus">Acid345_4071</name>
</gene>
<dbReference type="FunFam" id="1.20.1640.10:FF:000001">
    <property type="entry name" value="Efflux pump membrane transporter"/>
    <property type="match status" value="1"/>
</dbReference>
<keyword evidence="4" id="KW-1003">Cell membrane</keyword>
<comment type="subcellular location">
    <subcellularLocation>
        <location evidence="1">Cell inner membrane</location>
        <topology evidence="1">Multi-pass membrane protein</topology>
    </subcellularLocation>
</comment>
<dbReference type="PANTHER" id="PTHR32063:SF11">
    <property type="entry name" value="CATION OR DRUG EFFLUX SYSTEM PROTEIN"/>
    <property type="match status" value="1"/>
</dbReference>
<dbReference type="KEGG" id="aba:Acid345_4071"/>
<dbReference type="NCBIfam" id="TIGR00915">
    <property type="entry name" value="2A0602"/>
    <property type="match status" value="1"/>
</dbReference>
<dbReference type="PROSITE" id="PS50156">
    <property type="entry name" value="SSD"/>
    <property type="match status" value="1"/>
</dbReference>
<evidence type="ECO:0000256" key="10">
    <source>
        <dbReference type="SAM" id="Phobius"/>
    </source>
</evidence>
<feature type="transmembrane region" description="Helical" evidence="10">
    <location>
        <begin position="367"/>
        <end position="388"/>
    </location>
</feature>
<dbReference type="GO" id="GO:0009636">
    <property type="term" value="P:response to toxic substance"/>
    <property type="evidence" value="ECO:0007669"/>
    <property type="project" value="UniProtKB-ARBA"/>
</dbReference>
<evidence type="ECO:0000259" key="11">
    <source>
        <dbReference type="PROSITE" id="PS50156"/>
    </source>
</evidence>
<dbReference type="InterPro" id="IPR027463">
    <property type="entry name" value="AcrB_DN_DC_subdom"/>
</dbReference>
<feature type="transmembrane region" description="Helical" evidence="10">
    <location>
        <begin position="925"/>
        <end position="949"/>
    </location>
</feature>
<keyword evidence="7 10" id="KW-1133">Transmembrane helix</keyword>
<keyword evidence="5" id="KW-0997">Cell inner membrane</keyword>
<dbReference type="GO" id="GO:0015562">
    <property type="term" value="F:efflux transmembrane transporter activity"/>
    <property type="evidence" value="ECO:0007669"/>
    <property type="project" value="InterPro"/>
</dbReference>
<evidence type="ECO:0000256" key="2">
    <source>
        <dbReference type="ARBA" id="ARBA00010942"/>
    </source>
</evidence>
<feature type="transmembrane region" description="Helical" evidence="10">
    <location>
        <begin position="394"/>
        <end position="417"/>
    </location>
</feature>
<dbReference type="SUPFAM" id="SSF82693">
    <property type="entry name" value="Multidrug efflux transporter AcrB pore domain, PN1, PN2, PC1 and PC2 subdomains"/>
    <property type="match status" value="3"/>
</dbReference>
<dbReference type="AlphaFoldDB" id="Q1IJ79"/>
<evidence type="ECO:0000256" key="6">
    <source>
        <dbReference type="ARBA" id="ARBA00022692"/>
    </source>
</evidence>
<proteinExistence type="inferred from homology"/>
<protein>
    <submittedName>
        <fullName evidence="12">Hydrophobe/amphiphile efflux-1 HAE1</fullName>
    </submittedName>
</protein>
<dbReference type="STRING" id="204669.Acid345_4071"/>
<feature type="transmembrane region" description="Helical" evidence="10">
    <location>
        <begin position="536"/>
        <end position="554"/>
    </location>
</feature>
<reference evidence="12 13" key="1">
    <citation type="journal article" date="2009" name="Appl. Environ. Microbiol.">
        <title>Three genomes from the phylum Acidobacteria provide insight into the lifestyles of these microorganisms in soils.</title>
        <authorList>
            <person name="Ward N.L."/>
            <person name="Challacombe J.F."/>
            <person name="Janssen P.H."/>
            <person name="Henrissat B."/>
            <person name="Coutinho P.M."/>
            <person name="Wu M."/>
            <person name="Xie G."/>
            <person name="Haft D.H."/>
            <person name="Sait M."/>
            <person name="Badger J."/>
            <person name="Barabote R.D."/>
            <person name="Bradley B."/>
            <person name="Brettin T.S."/>
            <person name="Brinkac L.M."/>
            <person name="Bruce D."/>
            <person name="Creasy T."/>
            <person name="Daugherty S.C."/>
            <person name="Davidsen T.M."/>
            <person name="DeBoy R.T."/>
            <person name="Detter J.C."/>
            <person name="Dodson R.J."/>
            <person name="Durkin A.S."/>
            <person name="Ganapathy A."/>
            <person name="Gwinn-Giglio M."/>
            <person name="Han C.S."/>
            <person name="Khouri H."/>
            <person name="Kiss H."/>
            <person name="Kothari S.P."/>
            <person name="Madupu R."/>
            <person name="Nelson K.E."/>
            <person name="Nelson W.C."/>
            <person name="Paulsen I."/>
            <person name="Penn K."/>
            <person name="Ren Q."/>
            <person name="Rosovitz M.J."/>
            <person name="Selengut J.D."/>
            <person name="Shrivastava S."/>
            <person name="Sullivan S.A."/>
            <person name="Tapia R."/>
            <person name="Thompson L.S."/>
            <person name="Watkins K.L."/>
            <person name="Yang Q."/>
            <person name="Yu C."/>
            <person name="Zafar N."/>
            <person name="Zhou L."/>
            <person name="Kuske C.R."/>
        </authorList>
    </citation>
    <scope>NUCLEOTIDE SEQUENCE [LARGE SCALE GENOMIC DNA]</scope>
    <source>
        <strain evidence="12 13">Ellin345</strain>
    </source>
</reference>
<feature type="transmembrane region" description="Helical" evidence="10">
    <location>
        <begin position="438"/>
        <end position="458"/>
    </location>
</feature>
<dbReference type="GO" id="GO:0042910">
    <property type="term" value="F:xenobiotic transmembrane transporter activity"/>
    <property type="evidence" value="ECO:0007669"/>
    <property type="project" value="TreeGrafter"/>
</dbReference>
<feature type="region of interest" description="Disordered" evidence="9">
    <location>
        <begin position="1034"/>
        <end position="1055"/>
    </location>
</feature>
<evidence type="ECO:0000256" key="9">
    <source>
        <dbReference type="SAM" id="MobiDB-lite"/>
    </source>
</evidence>
<evidence type="ECO:0000256" key="4">
    <source>
        <dbReference type="ARBA" id="ARBA00022475"/>
    </source>
</evidence>
<dbReference type="eggNOG" id="COG0841">
    <property type="taxonomic scope" value="Bacteria"/>
</dbReference>
<evidence type="ECO:0000256" key="8">
    <source>
        <dbReference type="ARBA" id="ARBA00023136"/>
    </source>
</evidence>
<evidence type="ECO:0000256" key="1">
    <source>
        <dbReference type="ARBA" id="ARBA00004429"/>
    </source>
</evidence>
<dbReference type="Gene3D" id="3.30.70.1320">
    <property type="entry name" value="Multidrug efflux transporter AcrB pore domain like"/>
    <property type="match status" value="1"/>
</dbReference>
<dbReference type="OrthoDB" id="8270at2"/>
<dbReference type="PRINTS" id="PR00702">
    <property type="entry name" value="ACRIFLAVINRP"/>
</dbReference>
<dbReference type="HOGENOM" id="CLU_002755_1_1_0"/>
<organism evidence="12 13">
    <name type="scientific">Koribacter versatilis (strain Ellin345)</name>
    <dbReference type="NCBI Taxonomy" id="204669"/>
    <lineage>
        <taxon>Bacteria</taxon>
        <taxon>Pseudomonadati</taxon>
        <taxon>Acidobacteriota</taxon>
        <taxon>Terriglobia</taxon>
        <taxon>Terriglobales</taxon>
        <taxon>Candidatus Korobacteraceae</taxon>
        <taxon>Candidatus Korobacter</taxon>
    </lineage>
</organism>
<dbReference type="InterPro" id="IPR001036">
    <property type="entry name" value="Acrflvin-R"/>
</dbReference>
<name>Q1IJ79_KORVE</name>
<evidence type="ECO:0000313" key="12">
    <source>
        <dbReference type="EMBL" id="ABF43071.1"/>
    </source>
</evidence>
<evidence type="ECO:0000256" key="3">
    <source>
        <dbReference type="ARBA" id="ARBA00022448"/>
    </source>
</evidence>
<dbReference type="NCBIfam" id="NF000282">
    <property type="entry name" value="RND_permease_1"/>
    <property type="match status" value="1"/>
</dbReference>
<dbReference type="InterPro" id="IPR004764">
    <property type="entry name" value="MdtF-like"/>
</dbReference>
<dbReference type="Gene3D" id="1.20.1640.10">
    <property type="entry name" value="Multidrug efflux transporter AcrB transmembrane domain"/>
    <property type="match status" value="2"/>
</dbReference>
<dbReference type="EMBL" id="CP000360">
    <property type="protein sequence ID" value="ABF43071.1"/>
    <property type="molecule type" value="Genomic_DNA"/>
</dbReference>
<comment type="similarity">
    <text evidence="2">Belongs to the resistance-nodulation-cell division (RND) (TC 2.A.6) family.</text>
</comment>
<dbReference type="GO" id="GO:0005886">
    <property type="term" value="C:plasma membrane"/>
    <property type="evidence" value="ECO:0007669"/>
    <property type="project" value="UniProtKB-SubCell"/>
</dbReference>
<dbReference type="RefSeq" id="WP_011524870.1">
    <property type="nucleotide sequence ID" value="NC_008009.1"/>
</dbReference>
<dbReference type="SUPFAM" id="SSF82866">
    <property type="entry name" value="Multidrug efflux transporter AcrB transmembrane domain"/>
    <property type="match status" value="2"/>
</dbReference>
<feature type="transmembrane region" description="Helical" evidence="10">
    <location>
        <begin position="969"/>
        <end position="989"/>
    </location>
</feature>
<dbReference type="EnsemblBacteria" id="ABF43071">
    <property type="protein sequence ID" value="ABF43071"/>
    <property type="gene ID" value="Acid345_4071"/>
</dbReference>
<dbReference type="Gene3D" id="3.30.70.1440">
    <property type="entry name" value="Multidrug efflux transporter AcrB pore domain"/>
    <property type="match status" value="1"/>
</dbReference>
<dbReference type="Proteomes" id="UP000002432">
    <property type="component" value="Chromosome"/>
</dbReference>
<feature type="transmembrane region" description="Helical" evidence="10">
    <location>
        <begin position="341"/>
        <end position="360"/>
    </location>
</feature>
<dbReference type="PANTHER" id="PTHR32063">
    <property type="match status" value="1"/>
</dbReference>
<evidence type="ECO:0000256" key="5">
    <source>
        <dbReference type="ARBA" id="ARBA00022519"/>
    </source>
</evidence>
<evidence type="ECO:0000256" key="7">
    <source>
        <dbReference type="ARBA" id="ARBA00022989"/>
    </source>
</evidence>
<dbReference type="Pfam" id="PF00873">
    <property type="entry name" value="ACR_tran"/>
    <property type="match status" value="1"/>
</dbReference>
<feature type="transmembrane region" description="Helical" evidence="10">
    <location>
        <begin position="895"/>
        <end position="918"/>
    </location>
</feature>
<feature type="transmembrane region" description="Helical" evidence="10">
    <location>
        <begin position="870"/>
        <end position="889"/>
    </location>
</feature>
<feature type="transmembrane region" description="Helical" evidence="10">
    <location>
        <begin position="1001"/>
        <end position="1025"/>
    </location>
</feature>
<keyword evidence="8 10" id="KW-0472">Membrane</keyword>
<keyword evidence="13" id="KW-1185">Reference proteome</keyword>
<keyword evidence="3" id="KW-0813">Transport</keyword>
<dbReference type="SUPFAM" id="SSF82714">
    <property type="entry name" value="Multidrug efflux transporter AcrB TolC docking domain, DN and DC subdomains"/>
    <property type="match status" value="2"/>
</dbReference>
<keyword evidence="6 10" id="KW-0812">Transmembrane</keyword>
<evidence type="ECO:0000313" key="13">
    <source>
        <dbReference type="Proteomes" id="UP000002432"/>
    </source>
</evidence>
<accession>Q1IJ79</accession>